<gene>
    <name evidence="2" type="ORF">Apa02nite_014850</name>
</gene>
<keyword evidence="3" id="KW-1185">Reference proteome</keyword>
<evidence type="ECO:0000259" key="1">
    <source>
        <dbReference type="PROSITE" id="PS50943"/>
    </source>
</evidence>
<protein>
    <recommendedName>
        <fullName evidence="1">HTH cro/C1-type domain-containing protein</fullName>
    </recommendedName>
</protein>
<proteinExistence type="predicted"/>
<organism evidence="2 3">
    <name type="scientific">Actinoplanes palleronii</name>
    <dbReference type="NCBI Taxonomy" id="113570"/>
    <lineage>
        <taxon>Bacteria</taxon>
        <taxon>Bacillati</taxon>
        <taxon>Actinomycetota</taxon>
        <taxon>Actinomycetes</taxon>
        <taxon>Micromonosporales</taxon>
        <taxon>Micromonosporaceae</taxon>
        <taxon>Actinoplanes</taxon>
    </lineage>
</organism>
<dbReference type="CDD" id="cd00093">
    <property type="entry name" value="HTH_XRE"/>
    <property type="match status" value="1"/>
</dbReference>
<dbReference type="Gene3D" id="1.10.260.40">
    <property type="entry name" value="lambda repressor-like DNA-binding domains"/>
    <property type="match status" value="1"/>
</dbReference>
<feature type="domain" description="HTH cro/C1-type" evidence="1">
    <location>
        <begin position="15"/>
        <end position="74"/>
    </location>
</feature>
<reference evidence="2 3" key="1">
    <citation type="submission" date="2021-01" db="EMBL/GenBank/DDBJ databases">
        <title>Whole genome shotgun sequence of Actinoplanes palleronii NBRC 14916.</title>
        <authorList>
            <person name="Komaki H."/>
            <person name="Tamura T."/>
        </authorList>
    </citation>
    <scope>NUCLEOTIDE SEQUENCE [LARGE SCALE GENOMIC DNA]</scope>
    <source>
        <strain evidence="2 3">NBRC 14916</strain>
    </source>
</reference>
<name>A0ABQ4B3Y3_9ACTN</name>
<sequence>MSAVATTHQRFAERLRLLRRAKALTGRALAERAGLPEHAVYRIEASAKGTSPRVPTLGEAVALADALGVDLAHLVAADVMSVTVPLGGAR</sequence>
<dbReference type="RefSeq" id="WP_203824373.1">
    <property type="nucleotide sequence ID" value="NZ_BAAATY010000008.1"/>
</dbReference>
<comment type="caution">
    <text evidence="2">The sequence shown here is derived from an EMBL/GenBank/DDBJ whole genome shotgun (WGS) entry which is preliminary data.</text>
</comment>
<dbReference type="Pfam" id="PF13560">
    <property type="entry name" value="HTH_31"/>
    <property type="match status" value="1"/>
</dbReference>
<accession>A0ABQ4B3Y3</accession>
<dbReference type="SMART" id="SM00530">
    <property type="entry name" value="HTH_XRE"/>
    <property type="match status" value="1"/>
</dbReference>
<evidence type="ECO:0000313" key="2">
    <source>
        <dbReference type="EMBL" id="GIE65377.1"/>
    </source>
</evidence>
<dbReference type="InterPro" id="IPR001387">
    <property type="entry name" value="Cro/C1-type_HTH"/>
</dbReference>
<dbReference type="Proteomes" id="UP000624709">
    <property type="component" value="Unassembled WGS sequence"/>
</dbReference>
<dbReference type="EMBL" id="BOMS01000018">
    <property type="protein sequence ID" value="GIE65377.1"/>
    <property type="molecule type" value="Genomic_DNA"/>
</dbReference>
<evidence type="ECO:0000313" key="3">
    <source>
        <dbReference type="Proteomes" id="UP000624709"/>
    </source>
</evidence>
<dbReference type="SUPFAM" id="SSF47413">
    <property type="entry name" value="lambda repressor-like DNA-binding domains"/>
    <property type="match status" value="1"/>
</dbReference>
<dbReference type="InterPro" id="IPR010982">
    <property type="entry name" value="Lambda_DNA-bd_dom_sf"/>
</dbReference>
<dbReference type="PROSITE" id="PS50943">
    <property type="entry name" value="HTH_CROC1"/>
    <property type="match status" value="1"/>
</dbReference>